<dbReference type="Proteomes" id="UP000016923">
    <property type="component" value="Unassembled WGS sequence"/>
</dbReference>
<name>S3C4W0_OPHP1</name>
<dbReference type="HOGENOM" id="CLU_1190216_0_0_1"/>
<sequence length="233" mass="26117">MCISLVYSSIVIPHHYCHCYDFAVRTPNKNLEVGEWAEEVPYNPKHLGRVTRVKPTMPSENLPCSSRLSTKPTLTTRNRAALPGLLTLQLDQATPLVQPIPLSDMTTWLEDAAMDGTRLWRRERQARCSRTFPYHVGNIYEHDDAARHVETSCMLAQNTVLTDDCLTVTVTELAAVYNLAVLRTQDGVLKTTKCIPLTIILFGAPKGCVVHGHVDPDSHAIYLAMSSVMDFRR</sequence>
<dbReference type="VEuPathDB" id="FungiDB:F503_04131"/>
<dbReference type="EMBL" id="KE148148">
    <property type="protein sequence ID" value="EPE08544.1"/>
    <property type="molecule type" value="Genomic_DNA"/>
</dbReference>
<evidence type="ECO:0000313" key="1">
    <source>
        <dbReference type="EMBL" id="EPE08544.1"/>
    </source>
</evidence>
<protein>
    <submittedName>
        <fullName evidence="1">Uncharacterized protein</fullName>
    </submittedName>
</protein>
<reference evidence="1 2" key="1">
    <citation type="journal article" date="2013" name="BMC Genomics">
        <title>The genome and transcriptome of the pine saprophyte Ophiostoma piceae, and a comparison with the bark beetle-associated pine pathogen Grosmannia clavigera.</title>
        <authorList>
            <person name="Haridas S."/>
            <person name="Wang Y."/>
            <person name="Lim L."/>
            <person name="Massoumi Alamouti S."/>
            <person name="Jackman S."/>
            <person name="Docking R."/>
            <person name="Robertson G."/>
            <person name="Birol I."/>
            <person name="Bohlmann J."/>
            <person name="Breuil C."/>
        </authorList>
    </citation>
    <scope>NUCLEOTIDE SEQUENCE [LARGE SCALE GENOMIC DNA]</scope>
    <source>
        <strain evidence="1 2">UAMH 11346</strain>
    </source>
</reference>
<dbReference type="AlphaFoldDB" id="S3C4W0"/>
<keyword evidence="2" id="KW-1185">Reference proteome</keyword>
<evidence type="ECO:0000313" key="2">
    <source>
        <dbReference type="Proteomes" id="UP000016923"/>
    </source>
</evidence>
<gene>
    <name evidence="1" type="ORF">F503_04131</name>
</gene>
<accession>S3C4W0</accession>
<organism evidence="1 2">
    <name type="scientific">Ophiostoma piceae (strain UAMH 11346)</name>
    <name type="common">Sap stain fungus</name>
    <dbReference type="NCBI Taxonomy" id="1262450"/>
    <lineage>
        <taxon>Eukaryota</taxon>
        <taxon>Fungi</taxon>
        <taxon>Dikarya</taxon>
        <taxon>Ascomycota</taxon>
        <taxon>Pezizomycotina</taxon>
        <taxon>Sordariomycetes</taxon>
        <taxon>Sordariomycetidae</taxon>
        <taxon>Ophiostomatales</taxon>
        <taxon>Ophiostomataceae</taxon>
        <taxon>Ophiostoma</taxon>
    </lineage>
</organism>
<proteinExistence type="predicted"/>